<dbReference type="InterPro" id="IPR005135">
    <property type="entry name" value="Endo/exonuclease/phosphatase"/>
</dbReference>
<dbReference type="Proteomes" id="UP001057291">
    <property type="component" value="Unassembled WGS sequence"/>
</dbReference>
<dbReference type="EMBL" id="BOQE01000001">
    <property type="protein sequence ID" value="GIM46308.1"/>
    <property type="molecule type" value="Genomic_DNA"/>
</dbReference>
<reference evidence="2" key="1">
    <citation type="journal article" date="2023" name="Int. J. Syst. Evol. Microbiol.">
        <title>Collibacillus ludicampi gen. nov., sp. nov., a new soil bacterium of the family Alicyclobacillaceae.</title>
        <authorList>
            <person name="Jojima T."/>
            <person name="Ioku Y."/>
            <person name="Fukuta Y."/>
            <person name="Shirasaka N."/>
            <person name="Matsumura Y."/>
            <person name="Mori M."/>
        </authorList>
    </citation>
    <scope>NUCLEOTIDE SEQUENCE</scope>
    <source>
        <strain evidence="2">TP075</strain>
    </source>
</reference>
<organism evidence="2 3">
    <name type="scientific">Collibacillus ludicampi</name>
    <dbReference type="NCBI Taxonomy" id="2771369"/>
    <lineage>
        <taxon>Bacteria</taxon>
        <taxon>Bacillati</taxon>
        <taxon>Bacillota</taxon>
        <taxon>Bacilli</taxon>
        <taxon>Bacillales</taxon>
        <taxon>Alicyclobacillaceae</taxon>
        <taxon>Collibacillus</taxon>
    </lineage>
</organism>
<dbReference type="InterPro" id="IPR051916">
    <property type="entry name" value="GPI-anchor_lipid_remodeler"/>
</dbReference>
<keyword evidence="3" id="KW-1185">Reference proteome</keyword>
<protein>
    <submittedName>
        <fullName evidence="2">Metal-dependent hydrolase</fullName>
    </submittedName>
</protein>
<dbReference type="Pfam" id="PF03372">
    <property type="entry name" value="Exo_endo_phos"/>
    <property type="match status" value="1"/>
</dbReference>
<evidence type="ECO:0000313" key="3">
    <source>
        <dbReference type="Proteomes" id="UP001057291"/>
    </source>
</evidence>
<dbReference type="PANTHER" id="PTHR14859:SF15">
    <property type="entry name" value="ENDONUCLEASE_EXONUCLEASE_PHOSPHATASE DOMAIN-CONTAINING PROTEIN"/>
    <property type="match status" value="1"/>
</dbReference>
<dbReference type="GO" id="GO:0016020">
    <property type="term" value="C:membrane"/>
    <property type="evidence" value="ECO:0007669"/>
    <property type="project" value="GOC"/>
</dbReference>
<dbReference type="InterPro" id="IPR036691">
    <property type="entry name" value="Endo/exonu/phosph_ase_sf"/>
</dbReference>
<dbReference type="Gene3D" id="3.60.10.10">
    <property type="entry name" value="Endonuclease/exonuclease/phosphatase"/>
    <property type="match status" value="1"/>
</dbReference>
<dbReference type="PANTHER" id="PTHR14859">
    <property type="entry name" value="CALCOFLUOR WHITE HYPERSENSITIVE PROTEIN PRECURSOR"/>
    <property type="match status" value="1"/>
</dbReference>
<evidence type="ECO:0000313" key="2">
    <source>
        <dbReference type="EMBL" id="GIM46308.1"/>
    </source>
</evidence>
<gene>
    <name evidence="2" type="ORF">DNHGIG_18570</name>
</gene>
<accession>A0AAV4LF36</accession>
<dbReference type="SUPFAM" id="SSF56219">
    <property type="entry name" value="DNase I-like"/>
    <property type="match status" value="1"/>
</dbReference>
<evidence type="ECO:0000259" key="1">
    <source>
        <dbReference type="Pfam" id="PF03372"/>
    </source>
</evidence>
<dbReference type="AlphaFoldDB" id="A0AAV4LF36"/>
<feature type="domain" description="Endonuclease/exonuclease/phosphatase" evidence="1">
    <location>
        <begin position="16"/>
        <end position="242"/>
    </location>
</feature>
<proteinExistence type="predicted"/>
<name>A0AAV4LF36_9BACL</name>
<sequence length="253" mass="29264">MKQFLNDRNDANLKIMTFNIRHGKGTDRQFDLQRIADVLAESEADLIGLNEVDRHFSKRSSFMDQINFLAQYLGMHEAFGAALTLRTKRPTGLREYGNAFLSRYPIISHENHAMNFYPGMIEGRALLEVNLNINDQSVKVYVTHLSLNPIFHKKQTDFILKKVMADHQPVILMGDWNMRTGSQAWRKITRHLTDVCEHTNQGPFYTFPSTRPKIRLDYIFVSRQFQLVSVHMMNILPQASDHLPLLATVRFSG</sequence>
<dbReference type="RefSeq" id="WP_282199428.1">
    <property type="nucleotide sequence ID" value="NZ_BOQE01000001.1"/>
</dbReference>
<dbReference type="GO" id="GO:0016787">
    <property type="term" value="F:hydrolase activity"/>
    <property type="evidence" value="ECO:0007669"/>
    <property type="project" value="UniProtKB-KW"/>
</dbReference>
<comment type="caution">
    <text evidence="2">The sequence shown here is derived from an EMBL/GenBank/DDBJ whole genome shotgun (WGS) entry which is preliminary data.</text>
</comment>
<keyword evidence="2" id="KW-0378">Hydrolase</keyword>
<dbReference type="GO" id="GO:0006506">
    <property type="term" value="P:GPI anchor biosynthetic process"/>
    <property type="evidence" value="ECO:0007669"/>
    <property type="project" value="TreeGrafter"/>
</dbReference>